<dbReference type="InterPro" id="IPR055164">
    <property type="entry name" value="EDR1/CTR1/ARMC3-like_pept-like"/>
</dbReference>
<dbReference type="Proteomes" id="UP001458880">
    <property type="component" value="Unassembled WGS sequence"/>
</dbReference>
<dbReference type="InterPro" id="IPR011989">
    <property type="entry name" value="ARM-like"/>
</dbReference>
<evidence type="ECO:0000259" key="2">
    <source>
        <dbReference type="Pfam" id="PF14381"/>
    </source>
</evidence>
<protein>
    <recommendedName>
        <fullName evidence="2">EDR1/CTR1/ARMC3-like peptidase-like domain-containing protein</fullName>
    </recommendedName>
</protein>
<reference evidence="3 4" key="1">
    <citation type="journal article" date="2024" name="BMC Genomics">
        <title>De novo assembly and annotation of Popillia japonica's genome with initial clues to its potential as an invasive pest.</title>
        <authorList>
            <person name="Cucini C."/>
            <person name="Boschi S."/>
            <person name="Funari R."/>
            <person name="Cardaioli E."/>
            <person name="Iannotti N."/>
            <person name="Marturano G."/>
            <person name="Paoli F."/>
            <person name="Bruttini M."/>
            <person name="Carapelli A."/>
            <person name="Frati F."/>
            <person name="Nardi F."/>
        </authorList>
    </citation>
    <scope>NUCLEOTIDE SEQUENCE [LARGE SCALE GENOMIC DNA]</scope>
    <source>
        <strain evidence="3">DMR45628</strain>
    </source>
</reference>
<dbReference type="EMBL" id="JASPKY010000189">
    <property type="protein sequence ID" value="KAK9722334.1"/>
    <property type="molecule type" value="Genomic_DNA"/>
</dbReference>
<evidence type="ECO:0000313" key="3">
    <source>
        <dbReference type="EMBL" id="KAK9722334.1"/>
    </source>
</evidence>
<dbReference type="PANTHER" id="PTHR46618">
    <property type="entry name" value="ARMADILLO REPEAT-CONTAINING PROTEIN 3"/>
    <property type="match status" value="1"/>
</dbReference>
<dbReference type="AlphaFoldDB" id="A0AAW1KN34"/>
<name>A0AAW1KN34_POPJA</name>
<evidence type="ECO:0000256" key="1">
    <source>
        <dbReference type="ARBA" id="ARBA00022737"/>
    </source>
</evidence>
<evidence type="ECO:0000313" key="4">
    <source>
        <dbReference type="Proteomes" id="UP001458880"/>
    </source>
</evidence>
<keyword evidence="4" id="KW-1185">Reference proteome</keyword>
<organism evidence="3 4">
    <name type="scientific">Popillia japonica</name>
    <name type="common">Japanese beetle</name>
    <dbReference type="NCBI Taxonomy" id="7064"/>
    <lineage>
        <taxon>Eukaryota</taxon>
        <taxon>Metazoa</taxon>
        <taxon>Ecdysozoa</taxon>
        <taxon>Arthropoda</taxon>
        <taxon>Hexapoda</taxon>
        <taxon>Insecta</taxon>
        <taxon>Pterygota</taxon>
        <taxon>Neoptera</taxon>
        <taxon>Endopterygota</taxon>
        <taxon>Coleoptera</taxon>
        <taxon>Polyphaga</taxon>
        <taxon>Scarabaeiformia</taxon>
        <taxon>Scarabaeidae</taxon>
        <taxon>Rutelinae</taxon>
        <taxon>Popillia</taxon>
    </lineage>
</organism>
<comment type="caution">
    <text evidence="3">The sequence shown here is derived from an EMBL/GenBank/DDBJ whole genome shotgun (WGS) entry which is preliminary data.</text>
</comment>
<dbReference type="PANTHER" id="PTHR46618:SF1">
    <property type="entry name" value="ARMADILLO REPEAT-CONTAINING PROTEIN 3"/>
    <property type="match status" value="1"/>
</dbReference>
<dbReference type="InterPro" id="IPR016024">
    <property type="entry name" value="ARM-type_fold"/>
</dbReference>
<feature type="domain" description="EDR1/CTR1/ARMC3-like peptidase-like" evidence="2">
    <location>
        <begin position="720"/>
        <end position="837"/>
    </location>
</feature>
<sequence>MNKNSGKLNYQGTTITTTYPEIIVTKKSFNTADIKTSIALLSTKDYNVLLKAVGTLCRYASKQEDSLNQYIENGIYSKFIPLLENKCLDVLKYTLKLVALLSKRQFLQSVEFQKIVICTELINRIYIEIHDNFIKECSSFILWQYIIYNQIIASQIYSTQLLQAIFEDIRQSHDIDILFNCLNLYRLLLDTQLAKEDTLRNGLFSFQVVKCLLTCEQDEVKDLIMNIVLTLTTWRSEEMNLFLTDSGLVQIMFNMLLKNERAYTNRAYDVIQNCLSHEKCALSFSKCLEFREFVNWLKSCSNKSILRILPVLEILTKVPEIRDTLHGLCFEKIIFSWMKYKHSDVIEYLLKIFNNLTEHKRFCQDFCRYAVINTIKSYIVDETLPQIPHCEDALLALENMLSRQQDSLRLFMLAGGIPLIEDLFVTGEEKLSDEGYKHVIAILHVLLSSDYVNHLLHGPIFEKIFDLYIENSCLNLKMLELINLLAKHEEFRCFIYENDLINDIVTMLKKEKTSYGTQYHLEVLSNLVKYKQIGYQLLDLEFLQFLKSVQPKLNLPIIRNMINDMHDYCLTLKFYETNRLDVHNKLDDRFYLIQEKLSEEAFANRNFTSSSKPVYVVSVRLMKLISEIDNSKTFVSSTHLIEDNAKGRRYLSTTSAISDQNLSLKALYQHSRIPENILYDRRVSFLTKDELYYNDYYLEHYILTLMRDLYFVDDAPKNLTEKIRLVAQYVAQKLSGIFINLKEEEKPRVFQEHICSLQQSMGMNIIPIGYLRMGDHCERALLFKVLCDNLCIPTTLCRDNEMYWNEVTYANYDEEEGSKGIIPGVYVVDLMNTVGKLMPLHSLEAYDYLSPKIK</sequence>
<gene>
    <name evidence="3" type="ORF">QE152_g19750</name>
</gene>
<keyword evidence="1" id="KW-0677">Repeat</keyword>
<dbReference type="Pfam" id="PF14381">
    <property type="entry name" value="EDR1_CTR1_ARMC3_pept"/>
    <property type="match status" value="1"/>
</dbReference>
<dbReference type="InterPro" id="IPR052441">
    <property type="entry name" value="Armadillo-Ser/Thr_Kinase"/>
</dbReference>
<proteinExistence type="predicted"/>
<accession>A0AAW1KN34</accession>
<dbReference type="SUPFAM" id="SSF48371">
    <property type="entry name" value="ARM repeat"/>
    <property type="match status" value="2"/>
</dbReference>
<dbReference type="Gene3D" id="1.25.10.10">
    <property type="entry name" value="Leucine-rich Repeat Variant"/>
    <property type="match status" value="2"/>
</dbReference>